<dbReference type="RefSeq" id="WP_073393843.1">
    <property type="nucleotide sequence ID" value="NZ_FRBX01000001.1"/>
</dbReference>
<reference evidence="2 3" key="2">
    <citation type="submission" date="2016-11" db="EMBL/GenBank/DDBJ databases">
        <authorList>
            <person name="Varghese N."/>
            <person name="Submissions S."/>
        </authorList>
    </citation>
    <scope>NUCLEOTIDE SEQUENCE [LARGE SCALE GENOMIC DNA]</scope>
    <source>
        <strain evidence="2 3">DSM 6368</strain>
    </source>
</reference>
<dbReference type="Gene3D" id="3.40.50.2300">
    <property type="match status" value="1"/>
</dbReference>
<sequence>MNQKGPIVLIENNQGDRKLFTQIFSELEISNKILCFNSGNDAYNYLTTHDVSAFLIFADIVLLHMDDKQTAHIPYKNLSIELNCPCLFFTTVFNQCFVLDVHSVPTQSYVVNPYTYEKFKEVIRTIVEYWSKTESITQYGKSKGQKDVAN</sequence>
<evidence type="ECO:0000313" key="2">
    <source>
        <dbReference type="EMBL" id="SHL54425.1"/>
    </source>
</evidence>
<evidence type="ECO:0000313" key="3">
    <source>
        <dbReference type="Proteomes" id="UP000184216"/>
    </source>
</evidence>
<dbReference type="EMBL" id="FRBX01000001">
    <property type="protein sequence ID" value="SHL54425.1"/>
    <property type="molecule type" value="Genomic_DNA"/>
</dbReference>
<gene>
    <name evidence="1" type="ORF">B0A72_12590</name>
    <name evidence="2" type="ORF">SAMN05444387_0864</name>
</gene>
<reference evidence="1 4" key="1">
    <citation type="submission" date="2016-11" db="EMBL/GenBank/DDBJ databases">
        <title>Whole genomes of Flavobacteriaceae.</title>
        <authorList>
            <person name="Stine C."/>
            <person name="Li C."/>
            <person name="Tadesse D."/>
        </authorList>
    </citation>
    <scope>NUCLEOTIDE SEQUENCE [LARGE SCALE GENOMIC DNA]</scope>
    <source>
        <strain evidence="1 4">ATCC 19366</strain>
    </source>
</reference>
<dbReference type="Proteomes" id="UP000184216">
    <property type="component" value="Unassembled WGS sequence"/>
</dbReference>
<dbReference type="InterPro" id="IPR011006">
    <property type="entry name" value="CheY-like_superfamily"/>
</dbReference>
<accession>A0AB36P0E7</accession>
<dbReference type="SUPFAM" id="SSF52172">
    <property type="entry name" value="CheY-like"/>
    <property type="match status" value="1"/>
</dbReference>
<dbReference type="AlphaFoldDB" id="A0AB36P0E7"/>
<name>A0AB36P0E7_9FLAO</name>
<organism evidence="1 4">
    <name type="scientific">Flavobacterium pectinovorum</name>
    <dbReference type="NCBI Taxonomy" id="29533"/>
    <lineage>
        <taxon>Bacteria</taxon>
        <taxon>Pseudomonadati</taxon>
        <taxon>Bacteroidota</taxon>
        <taxon>Flavobacteriia</taxon>
        <taxon>Flavobacteriales</taxon>
        <taxon>Flavobacteriaceae</taxon>
        <taxon>Flavobacterium</taxon>
    </lineage>
</organism>
<evidence type="ECO:0008006" key="5">
    <source>
        <dbReference type="Google" id="ProtNLM"/>
    </source>
</evidence>
<evidence type="ECO:0000313" key="4">
    <source>
        <dbReference type="Proteomes" id="UP000198431"/>
    </source>
</evidence>
<comment type="caution">
    <text evidence="1">The sequence shown here is derived from an EMBL/GenBank/DDBJ whole genome shotgun (WGS) entry which is preliminary data.</text>
</comment>
<keyword evidence="3" id="KW-1185">Reference proteome</keyword>
<proteinExistence type="predicted"/>
<dbReference type="EMBL" id="MUHB01000010">
    <property type="protein sequence ID" value="OXB04332.1"/>
    <property type="molecule type" value="Genomic_DNA"/>
</dbReference>
<evidence type="ECO:0000313" key="1">
    <source>
        <dbReference type="EMBL" id="OXB04332.1"/>
    </source>
</evidence>
<protein>
    <recommendedName>
        <fullName evidence="5">Response regulator</fullName>
    </recommendedName>
</protein>
<dbReference type="Proteomes" id="UP000198431">
    <property type="component" value="Unassembled WGS sequence"/>
</dbReference>